<sequence length="471" mass="48718">MRSTARWLSATMLAACLTGFATPASAQTATLDLLQKLKEKGILSDEEYDALAAREAAAPAAATATTVTTGTPASPQQAAAQALDDKRMVRMTESGIGFEMGGVQLKFSGSVNGFYVHDNGDSGGPGSTVVGGLATVGGNSSSIRNGLLPGFFKVDVTTNQGGWDVGAHFGMYPGINSVTGVGGANSAGSPTALSTAGIDFRQTYLTFGKARFGEIKIGRDIGLFASEAILNDITLLASGTPAGNVAPSNTTLGRIGIGYIYTDFQPQITYTSPKFGGLQFSAGVFQPLTTIGETEYNETPGFQGKVVYDYAGGGFGAHVWASGLIQSHDGIAGSPSYTGRAFDVGAKLTAGSASLLGYYYMGTGVGTTGLFILSTDALGRKRDSNGFYVQGTYGIGKLTLGASYGASYLDLADGEVNPTLLDNNSSWVGQVRYGLTSWVTLLGEYTHTRAEAQNNNRATSDALALGAILFF</sequence>
<dbReference type="Proteomes" id="UP000262699">
    <property type="component" value="Unassembled WGS sequence"/>
</dbReference>
<dbReference type="AlphaFoldDB" id="A0A3D0WE86"/>
<dbReference type="InterPro" id="IPR023614">
    <property type="entry name" value="Porin_dom_sf"/>
</dbReference>
<evidence type="ECO:0000313" key="2">
    <source>
        <dbReference type="EMBL" id="HCB76304.1"/>
    </source>
</evidence>
<gene>
    <name evidence="2" type="ORF">DEP91_09035</name>
</gene>
<feature type="signal peptide" evidence="1">
    <location>
        <begin position="1"/>
        <end position="26"/>
    </location>
</feature>
<dbReference type="Gene3D" id="2.40.160.10">
    <property type="entry name" value="Porin"/>
    <property type="match status" value="1"/>
</dbReference>
<accession>A0A3D0WE86</accession>
<feature type="chain" id="PRO_5017662247" evidence="1">
    <location>
        <begin position="27"/>
        <end position="471"/>
    </location>
</feature>
<evidence type="ECO:0000313" key="3">
    <source>
        <dbReference type="Proteomes" id="UP000262699"/>
    </source>
</evidence>
<organism evidence="2 3">
    <name type="scientific">Sphingomonas bacterium</name>
    <dbReference type="NCBI Taxonomy" id="1895847"/>
    <lineage>
        <taxon>Bacteria</taxon>
        <taxon>Pseudomonadati</taxon>
        <taxon>Pseudomonadota</taxon>
        <taxon>Alphaproteobacteria</taxon>
        <taxon>Sphingomonadales</taxon>
        <taxon>Sphingomonadaceae</taxon>
        <taxon>Sphingomonas</taxon>
    </lineage>
</organism>
<dbReference type="SUPFAM" id="SSF56935">
    <property type="entry name" value="Porins"/>
    <property type="match status" value="1"/>
</dbReference>
<keyword evidence="1" id="KW-0732">Signal</keyword>
<comment type="caution">
    <text evidence="2">The sequence shown here is derived from an EMBL/GenBank/DDBJ whole genome shotgun (WGS) entry which is preliminary data.</text>
</comment>
<protein>
    <submittedName>
        <fullName evidence="2">Porin</fullName>
    </submittedName>
</protein>
<reference evidence="2 3" key="1">
    <citation type="journal article" date="2018" name="Nat. Biotechnol.">
        <title>A standardized bacterial taxonomy based on genome phylogeny substantially revises the tree of life.</title>
        <authorList>
            <person name="Parks D.H."/>
            <person name="Chuvochina M."/>
            <person name="Waite D.W."/>
            <person name="Rinke C."/>
            <person name="Skarshewski A."/>
            <person name="Chaumeil P.A."/>
            <person name="Hugenholtz P."/>
        </authorList>
    </citation>
    <scope>NUCLEOTIDE SEQUENCE [LARGE SCALE GENOMIC DNA]</scope>
    <source>
        <strain evidence="2">UBA9015</strain>
    </source>
</reference>
<name>A0A3D0WE86_9SPHN</name>
<proteinExistence type="predicted"/>
<evidence type="ECO:0000256" key="1">
    <source>
        <dbReference type="SAM" id="SignalP"/>
    </source>
</evidence>
<dbReference type="EMBL" id="DOYJ01000249">
    <property type="protein sequence ID" value="HCB76304.1"/>
    <property type="molecule type" value="Genomic_DNA"/>
</dbReference>